<keyword evidence="3" id="KW-0732">Signal</keyword>
<feature type="chain" id="PRO_5043899186" description="SUEL-type lectin domain-containing protein" evidence="3">
    <location>
        <begin position="20"/>
        <end position="441"/>
    </location>
</feature>
<dbReference type="PROSITE" id="PS50228">
    <property type="entry name" value="SUEL_LECTIN"/>
    <property type="match status" value="1"/>
</dbReference>
<sequence>SHLLLLSLFFLHISTLLYGLPDSQSIIDAVMRESLRSNRVKACDGEKLTLQCPKNTHIQIETGFYGRVVPLSQLCGEKEEKRQDKVSIRTVYDSTCDVIHAQSRLIEMCDKRRKCTFLVDPFTFHEDPCPSTSKYLQMSYRCTPVSFDGSSFCSDTEMRLECKEGRRLAIYSASYGRSPRGQPSYCDLPPKHLINTECSMDVLPHVLSLCHAHTACSLSINNDAIGNVCPSSVPPYLHILFMCVNEEVFSEDALKGELPSQIELKQFNDHKRRDEINGSGEEKEGRVNDDGVSREISSVLNPINQVLHDASFVNSITSTPRPAPSETHIQVQSHNAIGITHDLMLIWKFITENKEKVLLSSIISTSFAIILIVIACILNQFCPKKRLAKDHRVRYTIERSNLINRSHILLDGNHQSSFVDMADMGDDNYMGYSFHTNNRSF</sequence>
<dbReference type="InterPro" id="IPR043159">
    <property type="entry name" value="Lectin_gal-bd_sf"/>
</dbReference>
<evidence type="ECO:0000256" key="2">
    <source>
        <dbReference type="SAM" id="Phobius"/>
    </source>
</evidence>
<feature type="non-terminal residue" evidence="5">
    <location>
        <position position="1"/>
    </location>
</feature>
<keyword evidence="2" id="KW-0812">Transmembrane</keyword>
<accession>A0AAV5WCH4</accession>
<dbReference type="Proteomes" id="UP001432322">
    <property type="component" value="Unassembled WGS sequence"/>
</dbReference>
<feature type="domain" description="SUEL-type lectin" evidence="4">
    <location>
        <begin position="42"/>
        <end position="143"/>
    </location>
</feature>
<evidence type="ECO:0000313" key="6">
    <source>
        <dbReference type="Proteomes" id="UP001432322"/>
    </source>
</evidence>
<proteinExistence type="predicted"/>
<dbReference type="InterPro" id="IPR000922">
    <property type="entry name" value="Lectin_gal-bd_dom"/>
</dbReference>
<evidence type="ECO:0000256" key="3">
    <source>
        <dbReference type="SAM" id="SignalP"/>
    </source>
</evidence>
<gene>
    <name evidence="5" type="ORF">PFISCL1PPCAC_19736</name>
</gene>
<dbReference type="AlphaFoldDB" id="A0AAV5WCH4"/>
<keyword evidence="6" id="KW-1185">Reference proteome</keyword>
<dbReference type="EMBL" id="BTSY01000005">
    <property type="protein sequence ID" value="GMT28439.1"/>
    <property type="molecule type" value="Genomic_DNA"/>
</dbReference>
<protein>
    <recommendedName>
        <fullName evidence="4">SUEL-type lectin domain-containing protein</fullName>
    </recommendedName>
</protein>
<keyword evidence="2" id="KW-1133">Transmembrane helix</keyword>
<organism evidence="5 6">
    <name type="scientific">Pristionchus fissidentatus</name>
    <dbReference type="NCBI Taxonomy" id="1538716"/>
    <lineage>
        <taxon>Eukaryota</taxon>
        <taxon>Metazoa</taxon>
        <taxon>Ecdysozoa</taxon>
        <taxon>Nematoda</taxon>
        <taxon>Chromadorea</taxon>
        <taxon>Rhabditida</taxon>
        <taxon>Rhabditina</taxon>
        <taxon>Diplogasteromorpha</taxon>
        <taxon>Diplogasteroidea</taxon>
        <taxon>Neodiplogasteridae</taxon>
        <taxon>Pristionchus</taxon>
    </lineage>
</organism>
<dbReference type="GO" id="GO:0030246">
    <property type="term" value="F:carbohydrate binding"/>
    <property type="evidence" value="ECO:0007669"/>
    <property type="project" value="InterPro"/>
</dbReference>
<dbReference type="Pfam" id="PF02140">
    <property type="entry name" value="SUEL_Lectin"/>
    <property type="match status" value="2"/>
</dbReference>
<dbReference type="Gene3D" id="2.60.120.740">
    <property type="match status" value="2"/>
</dbReference>
<comment type="caution">
    <text evidence="5">The sequence shown here is derived from an EMBL/GenBank/DDBJ whole genome shotgun (WGS) entry which is preliminary data.</text>
</comment>
<evidence type="ECO:0000259" key="4">
    <source>
        <dbReference type="PROSITE" id="PS50228"/>
    </source>
</evidence>
<feature type="transmembrane region" description="Helical" evidence="2">
    <location>
        <begin position="358"/>
        <end position="382"/>
    </location>
</feature>
<feature type="non-terminal residue" evidence="5">
    <location>
        <position position="441"/>
    </location>
</feature>
<dbReference type="CDD" id="cd22829">
    <property type="entry name" value="Gal_Rha_Lectin_EVA1_EVA1C_rpt2"/>
    <property type="match status" value="1"/>
</dbReference>
<dbReference type="PANTHER" id="PTHR46780">
    <property type="entry name" value="PROTEIN EVA-1"/>
    <property type="match status" value="1"/>
</dbReference>
<evidence type="ECO:0000313" key="5">
    <source>
        <dbReference type="EMBL" id="GMT28439.1"/>
    </source>
</evidence>
<name>A0AAV5WCH4_9BILA</name>
<keyword evidence="2" id="KW-0472">Membrane</keyword>
<dbReference type="CDD" id="cd22828">
    <property type="entry name" value="Gal_Rha_Lectin_EVA1_EVA1C_rpt1"/>
    <property type="match status" value="1"/>
</dbReference>
<feature type="signal peptide" evidence="3">
    <location>
        <begin position="1"/>
        <end position="19"/>
    </location>
</feature>
<reference evidence="5" key="1">
    <citation type="submission" date="2023-10" db="EMBL/GenBank/DDBJ databases">
        <title>Genome assembly of Pristionchus species.</title>
        <authorList>
            <person name="Yoshida K."/>
            <person name="Sommer R.J."/>
        </authorList>
    </citation>
    <scope>NUCLEOTIDE SEQUENCE</scope>
    <source>
        <strain evidence="5">RS5133</strain>
    </source>
</reference>
<evidence type="ECO:0000256" key="1">
    <source>
        <dbReference type="SAM" id="MobiDB-lite"/>
    </source>
</evidence>
<feature type="region of interest" description="Disordered" evidence="1">
    <location>
        <begin position="269"/>
        <end position="290"/>
    </location>
</feature>